<evidence type="ECO:0000313" key="3">
    <source>
        <dbReference type="Proteomes" id="UP000026961"/>
    </source>
</evidence>
<dbReference type="Gramene" id="OGLUM01G39920.3">
    <property type="protein sequence ID" value="OGLUM01G39920.3"/>
    <property type="gene ID" value="OGLUM01G39920"/>
</dbReference>
<reference evidence="2" key="3">
    <citation type="submission" date="2018-05" db="EMBL/GenBank/DDBJ databases">
        <title>OgluRS3 (Oryza glumaepatula Reference Sequence Version 3).</title>
        <authorList>
            <person name="Zhang J."/>
            <person name="Kudrna D."/>
            <person name="Lee S."/>
            <person name="Talag J."/>
            <person name="Welchert J."/>
            <person name="Wing R.A."/>
        </authorList>
    </citation>
    <scope>NUCLEOTIDE SEQUENCE [LARGE SCALE GENOMIC DNA]</scope>
</reference>
<sequence length="124" mass="12988">MLLLRQVGHWTRHTSTRPFHLSSCSPRIAHFTATIAHFSALPDPLPPPPHRAADCLPKPSTTRCPATNISPPPSSNTTAPASLPAPHRPPDPPPTVGLPSPPAISLEPANSSPSSSPSHPTPGH</sequence>
<feature type="region of interest" description="Disordered" evidence="1">
    <location>
        <begin position="42"/>
        <end position="124"/>
    </location>
</feature>
<reference evidence="2" key="2">
    <citation type="submission" date="2015-04" db="UniProtKB">
        <authorList>
            <consortium name="EnsemblPlants"/>
        </authorList>
    </citation>
    <scope>IDENTIFICATION</scope>
</reference>
<dbReference type="Proteomes" id="UP000026961">
    <property type="component" value="Chromosome 1"/>
</dbReference>
<evidence type="ECO:0000313" key="2">
    <source>
        <dbReference type="EnsemblPlants" id="OGLUM01G39920.3"/>
    </source>
</evidence>
<protein>
    <submittedName>
        <fullName evidence="2">Uncharacterized protein</fullName>
    </submittedName>
</protein>
<keyword evidence="3" id="KW-1185">Reference proteome</keyword>
<name>A0A0D9YGU0_9ORYZ</name>
<dbReference type="EnsemblPlants" id="OGLUM01G39920.3">
    <property type="protein sequence ID" value="OGLUM01G39920.3"/>
    <property type="gene ID" value="OGLUM01G39920"/>
</dbReference>
<dbReference type="AlphaFoldDB" id="A0A0D9YGU0"/>
<feature type="compositionally biased region" description="Low complexity" evidence="1">
    <location>
        <begin position="65"/>
        <end position="85"/>
    </location>
</feature>
<feature type="compositionally biased region" description="Low complexity" evidence="1">
    <location>
        <begin position="105"/>
        <end position="118"/>
    </location>
</feature>
<dbReference type="HOGENOM" id="CLU_2007474_0_0_1"/>
<reference evidence="2" key="1">
    <citation type="submission" date="2013-08" db="EMBL/GenBank/DDBJ databases">
        <title>Oryza genome evolution.</title>
        <authorList>
            <person name="Wing R.A."/>
            <person name="Panaud O."/>
            <person name="Oliveira A.C."/>
        </authorList>
    </citation>
    <scope>NUCLEOTIDE SEQUENCE</scope>
</reference>
<accession>A0A0D9YGU0</accession>
<organism evidence="2">
    <name type="scientific">Oryza glumipatula</name>
    <dbReference type="NCBI Taxonomy" id="40148"/>
    <lineage>
        <taxon>Eukaryota</taxon>
        <taxon>Viridiplantae</taxon>
        <taxon>Streptophyta</taxon>
        <taxon>Embryophyta</taxon>
        <taxon>Tracheophyta</taxon>
        <taxon>Spermatophyta</taxon>
        <taxon>Magnoliopsida</taxon>
        <taxon>Liliopsida</taxon>
        <taxon>Poales</taxon>
        <taxon>Poaceae</taxon>
        <taxon>BOP clade</taxon>
        <taxon>Oryzoideae</taxon>
        <taxon>Oryzeae</taxon>
        <taxon>Oryzinae</taxon>
        <taxon>Oryza</taxon>
    </lineage>
</organism>
<proteinExistence type="predicted"/>
<evidence type="ECO:0000256" key="1">
    <source>
        <dbReference type="SAM" id="MobiDB-lite"/>
    </source>
</evidence>
<feature type="compositionally biased region" description="Pro residues" evidence="1">
    <location>
        <begin position="91"/>
        <end position="102"/>
    </location>
</feature>